<evidence type="ECO:0000313" key="2">
    <source>
        <dbReference type="Proteomes" id="UP000805614"/>
    </source>
</evidence>
<dbReference type="Pfam" id="PF11305">
    <property type="entry name" value="DUF3107"/>
    <property type="match status" value="1"/>
</dbReference>
<dbReference type="InterPro" id="IPR021456">
    <property type="entry name" value="DUF3107"/>
</dbReference>
<gene>
    <name evidence="1" type="ORF">HKK74_38040</name>
</gene>
<reference evidence="1 2" key="1">
    <citation type="submission" date="2020-06" db="EMBL/GenBank/DDBJ databases">
        <title>Actinomadura xiongansis sp. nov., isolated from soil of Baiyangdian.</title>
        <authorList>
            <person name="Zhang X."/>
        </authorList>
    </citation>
    <scope>NUCLEOTIDE SEQUENCE [LARGE SCALE GENOMIC DNA]</scope>
    <source>
        <strain evidence="1 2">HBUM206468</strain>
    </source>
</reference>
<proteinExistence type="predicted"/>
<dbReference type="EMBL" id="JABVEC010000063">
    <property type="protein sequence ID" value="MBC6471243.1"/>
    <property type="molecule type" value="Genomic_DNA"/>
</dbReference>
<dbReference type="Proteomes" id="UP000805614">
    <property type="component" value="Unassembled WGS sequence"/>
</dbReference>
<keyword evidence="2" id="KW-1185">Reference proteome</keyword>
<comment type="caution">
    <text evidence="1">The sequence shown here is derived from an EMBL/GenBank/DDBJ whole genome shotgun (WGS) entry which is preliminary data.</text>
</comment>
<name>A0ABR7M2V0_9ACTN</name>
<protein>
    <submittedName>
        <fullName evidence="1">DUF3107 domain-containing protein</fullName>
    </submittedName>
</protein>
<accession>A0ABR7M2V0</accession>
<dbReference type="RefSeq" id="WP_187248282.1">
    <property type="nucleotide sequence ID" value="NZ_BAAAOK010000011.1"/>
</dbReference>
<sequence length="76" mass="8210">MQVRIGVQLVPKELVVETSQSADEIERALSEALAADNGIFVLKDDRNGGRVVVPAAHVGYLEIAEDDSRRVGFGTM</sequence>
<organism evidence="1 2">
    <name type="scientific">Actinomadura alba</name>
    <dbReference type="NCBI Taxonomy" id="406431"/>
    <lineage>
        <taxon>Bacteria</taxon>
        <taxon>Bacillati</taxon>
        <taxon>Actinomycetota</taxon>
        <taxon>Actinomycetes</taxon>
        <taxon>Streptosporangiales</taxon>
        <taxon>Thermomonosporaceae</taxon>
        <taxon>Actinomadura</taxon>
    </lineage>
</organism>
<evidence type="ECO:0000313" key="1">
    <source>
        <dbReference type="EMBL" id="MBC6471243.1"/>
    </source>
</evidence>